<evidence type="ECO:0000313" key="8">
    <source>
        <dbReference type="EMBL" id="OMO83576.1"/>
    </source>
</evidence>
<dbReference type="SUPFAM" id="SSF103481">
    <property type="entry name" value="Multidrug resistance efflux transporter EmrE"/>
    <property type="match status" value="1"/>
</dbReference>
<dbReference type="EMBL" id="AWUE01017966">
    <property type="protein sequence ID" value="OMO83576.1"/>
    <property type="molecule type" value="Genomic_DNA"/>
</dbReference>
<organism evidence="8 9">
    <name type="scientific">Corchorus olitorius</name>
    <dbReference type="NCBI Taxonomy" id="93759"/>
    <lineage>
        <taxon>Eukaryota</taxon>
        <taxon>Viridiplantae</taxon>
        <taxon>Streptophyta</taxon>
        <taxon>Embryophyta</taxon>
        <taxon>Tracheophyta</taxon>
        <taxon>Spermatophyta</taxon>
        <taxon>Magnoliopsida</taxon>
        <taxon>eudicotyledons</taxon>
        <taxon>Gunneridae</taxon>
        <taxon>Pentapetalae</taxon>
        <taxon>rosids</taxon>
        <taxon>malvids</taxon>
        <taxon>Malvales</taxon>
        <taxon>Malvaceae</taxon>
        <taxon>Grewioideae</taxon>
        <taxon>Apeibeae</taxon>
        <taxon>Corchorus</taxon>
    </lineage>
</organism>
<proteinExistence type="inferred from homology"/>
<feature type="transmembrane region" description="Helical" evidence="6">
    <location>
        <begin position="103"/>
        <end position="128"/>
    </location>
</feature>
<dbReference type="OrthoDB" id="1728340at2759"/>
<feature type="transmembrane region" description="Helical" evidence="6">
    <location>
        <begin position="288"/>
        <end position="308"/>
    </location>
</feature>
<feature type="transmembrane region" description="Helical" evidence="6">
    <location>
        <begin position="192"/>
        <end position="211"/>
    </location>
</feature>
<feature type="transmembrane region" description="Helical" evidence="6">
    <location>
        <begin position="263"/>
        <end position="281"/>
    </location>
</feature>
<feature type="domain" description="EamA" evidence="7">
    <location>
        <begin position="193"/>
        <end position="331"/>
    </location>
</feature>
<comment type="caution">
    <text evidence="8">The sequence shown here is derived from an EMBL/GenBank/DDBJ whole genome shotgun (WGS) entry which is preliminary data.</text>
</comment>
<feature type="domain" description="EamA" evidence="7">
    <location>
        <begin position="17"/>
        <end position="154"/>
    </location>
</feature>
<protein>
    <recommendedName>
        <fullName evidence="6">WAT1-related protein</fullName>
    </recommendedName>
</protein>
<feature type="transmembrane region" description="Helical" evidence="6">
    <location>
        <begin position="140"/>
        <end position="158"/>
    </location>
</feature>
<dbReference type="Proteomes" id="UP000187203">
    <property type="component" value="Unassembled WGS sequence"/>
</dbReference>
<evidence type="ECO:0000256" key="5">
    <source>
        <dbReference type="ARBA" id="ARBA00023136"/>
    </source>
</evidence>
<keyword evidence="9" id="KW-1185">Reference proteome</keyword>
<keyword evidence="3 6" id="KW-0812">Transmembrane</keyword>
<evidence type="ECO:0000256" key="6">
    <source>
        <dbReference type="RuleBase" id="RU363077"/>
    </source>
</evidence>
<accession>A0A1R3ILZ3</accession>
<gene>
    <name evidence="8" type="ORF">COLO4_22408</name>
</gene>
<dbReference type="PANTHER" id="PTHR31218">
    <property type="entry name" value="WAT1-RELATED PROTEIN"/>
    <property type="match status" value="1"/>
</dbReference>
<evidence type="ECO:0000256" key="3">
    <source>
        <dbReference type="ARBA" id="ARBA00022692"/>
    </source>
</evidence>
<feature type="transmembrane region" description="Helical" evidence="6">
    <location>
        <begin position="77"/>
        <end position="97"/>
    </location>
</feature>
<feature type="transmembrane region" description="Helical" evidence="6">
    <location>
        <begin position="314"/>
        <end position="333"/>
    </location>
</feature>
<dbReference type="InterPro" id="IPR000620">
    <property type="entry name" value="EamA_dom"/>
</dbReference>
<keyword evidence="4 6" id="KW-1133">Transmembrane helix</keyword>
<keyword evidence="5 6" id="KW-0472">Membrane</keyword>
<feature type="transmembrane region" description="Helical" evidence="6">
    <location>
        <begin position="12"/>
        <end position="33"/>
    </location>
</feature>
<feature type="transmembrane region" description="Helical" evidence="6">
    <location>
        <begin position="223"/>
        <end position="243"/>
    </location>
</feature>
<evidence type="ECO:0000256" key="2">
    <source>
        <dbReference type="ARBA" id="ARBA00007635"/>
    </source>
</evidence>
<evidence type="ECO:0000256" key="4">
    <source>
        <dbReference type="ARBA" id="ARBA00022989"/>
    </source>
</evidence>
<dbReference type="GO" id="GO:0016020">
    <property type="term" value="C:membrane"/>
    <property type="evidence" value="ECO:0007669"/>
    <property type="project" value="UniProtKB-SubCell"/>
</dbReference>
<reference evidence="9" key="1">
    <citation type="submission" date="2013-09" db="EMBL/GenBank/DDBJ databases">
        <title>Corchorus olitorius genome sequencing.</title>
        <authorList>
            <person name="Alam M."/>
            <person name="Haque M.S."/>
            <person name="Islam M.S."/>
            <person name="Emdad E.M."/>
            <person name="Islam M.M."/>
            <person name="Ahmed B."/>
            <person name="Halim A."/>
            <person name="Hossen Q.M.M."/>
            <person name="Hossain M.Z."/>
            <person name="Ahmed R."/>
            <person name="Khan M.M."/>
            <person name="Islam R."/>
            <person name="Rashid M.M."/>
            <person name="Khan S.A."/>
            <person name="Rahman M.S."/>
            <person name="Alam M."/>
            <person name="Yahiya A.S."/>
            <person name="Khan M.S."/>
            <person name="Azam M.S."/>
            <person name="Haque T."/>
            <person name="Lashkar M.Z.H."/>
            <person name="Akhand A.I."/>
            <person name="Morshed G."/>
            <person name="Roy S."/>
            <person name="Uddin K.S."/>
            <person name="Rabeya T."/>
            <person name="Hossain A.S."/>
            <person name="Chowdhury A."/>
            <person name="Snigdha A.R."/>
            <person name="Mortoza M.S."/>
            <person name="Matin S.A."/>
            <person name="Hoque S.M.E."/>
            <person name="Islam M.K."/>
            <person name="Roy D.K."/>
            <person name="Haider R."/>
            <person name="Moosa M.M."/>
            <person name="Elias S.M."/>
            <person name="Hasan A.M."/>
            <person name="Jahan S."/>
            <person name="Shafiuddin M."/>
            <person name="Mahmood N."/>
            <person name="Shommy N.S."/>
        </authorList>
    </citation>
    <scope>NUCLEOTIDE SEQUENCE [LARGE SCALE GENOMIC DNA]</scope>
    <source>
        <strain evidence="9">cv. O-4</strain>
    </source>
</reference>
<comment type="similarity">
    <text evidence="2 6">Belongs to the drug/metabolite transporter (DMT) superfamily. Plant drug/metabolite exporter (P-DME) (TC 2.A.7.4) family.</text>
</comment>
<dbReference type="InterPro" id="IPR037185">
    <property type="entry name" value="EmrE-like"/>
</dbReference>
<evidence type="ECO:0000259" key="7">
    <source>
        <dbReference type="Pfam" id="PF00892"/>
    </source>
</evidence>
<sequence length="372" mass="41303">MGKKRVCDPSEGVKPVIIMLMAEAVVAGANIFYKLAVIDGMSNGVLASYKFLFSTAFLLPLAFIFERKSLAELTWKIAFLGFLSGLFGGPLTLNLFIETMALTSVTFATAMSNLIPAVTFIFVVTLRMERLAIRTMAGKAKLVGSVLSLGGAMILTFYKGKAINFGSTNINLAKHEADHHVKKTHALLGNQVLGSMLGLAYCLFFSIWNIVHGKLSENYPYKYSCTALMSITTSIQSIIYAIIRERNWSEWKLGWNIRLLSSFYTGAIYSGLTVVVFTWCIQVKGTFFMSIFLPCTLVYVFIFGYLFLNERLHIGSILGSLIITIGLYVILWGKAKETKNSTQGQKEGDEFEAVENRPSDFLPTVVIIDQRN</sequence>
<dbReference type="InterPro" id="IPR030184">
    <property type="entry name" value="WAT1-related"/>
</dbReference>
<evidence type="ECO:0000313" key="9">
    <source>
        <dbReference type="Proteomes" id="UP000187203"/>
    </source>
</evidence>
<dbReference type="GO" id="GO:0022857">
    <property type="term" value="F:transmembrane transporter activity"/>
    <property type="evidence" value="ECO:0007669"/>
    <property type="project" value="InterPro"/>
</dbReference>
<comment type="subcellular location">
    <subcellularLocation>
        <location evidence="1 6">Membrane</location>
        <topology evidence="1 6">Multi-pass membrane protein</topology>
    </subcellularLocation>
</comment>
<dbReference type="Pfam" id="PF00892">
    <property type="entry name" value="EamA"/>
    <property type="match status" value="2"/>
</dbReference>
<dbReference type="STRING" id="93759.A0A1R3ILZ3"/>
<feature type="transmembrane region" description="Helical" evidence="6">
    <location>
        <begin position="45"/>
        <end position="65"/>
    </location>
</feature>
<evidence type="ECO:0000256" key="1">
    <source>
        <dbReference type="ARBA" id="ARBA00004141"/>
    </source>
</evidence>
<name>A0A1R3ILZ3_9ROSI</name>
<dbReference type="AlphaFoldDB" id="A0A1R3ILZ3"/>